<feature type="domain" description="ABC transporter" evidence="8">
    <location>
        <begin position="2"/>
        <end position="230"/>
    </location>
</feature>
<dbReference type="InterPro" id="IPR017871">
    <property type="entry name" value="ABC_transporter-like_CS"/>
</dbReference>
<evidence type="ECO:0000256" key="3">
    <source>
        <dbReference type="ARBA" id="ARBA00022519"/>
    </source>
</evidence>
<name>A0A967EX13_9PROT</name>
<dbReference type="SMART" id="SM00382">
    <property type="entry name" value="AAA"/>
    <property type="match status" value="1"/>
</dbReference>
<dbReference type="GO" id="GO:0016887">
    <property type="term" value="F:ATP hydrolysis activity"/>
    <property type="evidence" value="ECO:0007669"/>
    <property type="project" value="InterPro"/>
</dbReference>
<comment type="caution">
    <text evidence="9">The sequence shown here is derived from an EMBL/GenBank/DDBJ whole genome shotgun (WGS) entry which is preliminary data.</text>
</comment>
<dbReference type="InterPro" id="IPR003593">
    <property type="entry name" value="AAA+_ATPase"/>
</dbReference>
<evidence type="ECO:0000256" key="2">
    <source>
        <dbReference type="ARBA" id="ARBA00022475"/>
    </source>
</evidence>
<dbReference type="GO" id="GO:0005524">
    <property type="term" value="F:ATP binding"/>
    <property type="evidence" value="ECO:0007669"/>
    <property type="project" value="UniProtKB-KW"/>
</dbReference>
<organism evidence="9 10">
    <name type="scientific">Pelagibius litoralis</name>
    <dbReference type="NCBI Taxonomy" id="374515"/>
    <lineage>
        <taxon>Bacteria</taxon>
        <taxon>Pseudomonadati</taxon>
        <taxon>Pseudomonadota</taxon>
        <taxon>Alphaproteobacteria</taxon>
        <taxon>Rhodospirillales</taxon>
        <taxon>Rhodovibrionaceae</taxon>
        <taxon>Pelagibius</taxon>
    </lineage>
</organism>
<evidence type="ECO:0000256" key="6">
    <source>
        <dbReference type="ARBA" id="ARBA00022967"/>
    </source>
</evidence>
<dbReference type="PROSITE" id="PS50893">
    <property type="entry name" value="ABC_TRANSPORTER_2"/>
    <property type="match status" value="1"/>
</dbReference>
<evidence type="ECO:0000256" key="7">
    <source>
        <dbReference type="ARBA" id="ARBA00023136"/>
    </source>
</evidence>
<dbReference type="NCBIfam" id="TIGR01277">
    <property type="entry name" value="thiQ"/>
    <property type="match status" value="1"/>
</dbReference>
<gene>
    <name evidence="9" type="primary">thiQ</name>
    <name evidence="9" type="ORF">HBA54_00975</name>
</gene>
<accession>A0A967EX13</accession>
<dbReference type="GO" id="GO:0042626">
    <property type="term" value="F:ATPase-coupled transmembrane transporter activity"/>
    <property type="evidence" value="ECO:0007669"/>
    <property type="project" value="InterPro"/>
</dbReference>
<keyword evidence="2" id="KW-1003">Cell membrane</keyword>
<reference evidence="9" key="1">
    <citation type="submission" date="2020-03" db="EMBL/GenBank/DDBJ databases">
        <title>Genome of Pelagibius litoralis DSM 21314T.</title>
        <authorList>
            <person name="Wang G."/>
        </authorList>
    </citation>
    <scope>NUCLEOTIDE SEQUENCE</scope>
    <source>
        <strain evidence="9">DSM 21314</strain>
    </source>
</reference>
<dbReference type="SUPFAM" id="SSF52540">
    <property type="entry name" value="P-loop containing nucleoside triphosphate hydrolases"/>
    <property type="match status" value="1"/>
</dbReference>
<keyword evidence="6" id="KW-1278">Translocase</keyword>
<keyword evidence="5 9" id="KW-0067">ATP-binding</keyword>
<dbReference type="Gene3D" id="3.40.50.300">
    <property type="entry name" value="P-loop containing nucleotide triphosphate hydrolases"/>
    <property type="match status" value="1"/>
</dbReference>
<dbReference type="GO" id="GO:0071934">
    <property type="term" value="P:thiamine transmembrane transport"/>
    <property type="evidence" value="ECO:0007669"/>
    <property type="project" value="InterPro"/>
</dbReference>
<evidence type="ECO:0000313" key="10">
    <source>
        <dbReference type="Proteomes" id="UP000761264"/>
    </source>
</evidence>
<dbReference type="InterPro" id="IPR050093">
    <property type="entry name" value="ABC_SmlMolc_Importer"/>
</dbReference>
<protein>
    <submittedName>
        <fullName evidence="9">Thiamine ABC transporter ATP-binding protein ThiQ</fullName>
    </submittedName>
</protein>
<keyword evidence="1" id="KW-0813">Transport</keyword>
<evidence type="ECO:0000256" key="5">
    <source>
        <dbReference type="ARBA" id="ARBA00022840"/>
    </source>
</evidence>
<dbReference type="RefSeq" id="WP_167220444.1">
    <property type="nucleotide sequence ID" value="NZ_JAAQPH010000001.1"/>
</dbReference>
<dbReference type="Pfam" id="PF00005">
    <property type="entry name" value="ABC_tran"/>
    <property type="match status" value="1"/>
</dbReference>
<dbReference type="AlphaFoldDB" id="A0A967EX13"/>
<evidence type="ECO:0000259" key="8">
    <source>
        <dbReference type="PROSITE" id="PS50893"/>
    </source>
</evidence>
<evidence type="ECO:0000313" key="9">
    <source>
        <dbReference type="EMBL" id="NIA67160.1"/>
    </source>
</evidence>
<keyword evidence="4" id="KW-0547">Nucleotide-binding</keyword>
<dbReference type="PANTHER" id="PTHR42781">
    <property type="entry name" value="SPERMIDINE/PUTRESCINE IMPORT ATP-BINDING PROTEIN POTA"/>
    <property type="match status" value="1"/>
</dbReference>
<dbReference type="PROSITE" id="PS00211">
    <property type="entry name" value="ABC_TRANSPORTER_1"/>
    <property type="match status" value="1"/>
</dbReference>
<keyword evidence="3" id="KW-0997">Cell inner membrane</keyword>
<dbReference type="InterPro" id="IPR005968">
    <property type="entry name" value="Thiamine_ABC_ThiQ"/>
</dbReference>
<keyword evidence="7" id="KW-0472">Membrane</keyword>
<evidence type="ECO:0000256" key="1">
    <source>
        <dbReference type="ARBA" id="ARBA00022448"/>
    </source>
</evidence>
<proteinExistence type="predicted"/>
<sequence>MLEVSDLTFRYEDLTMVFDLSVVRGECLALLGPSGGGKSTLLNLIAGFEKPLSGRIMIDGRDVTALSPAERPVTSLFQEHNLFAHLSVAQNVGLGLDPGLRLGPAERETVRQALVRVELTDLEHRLPAQLSGGQRQRVALARSLVRRRPLLLLDEPFSALDPGLRLGMLDLVDRLRREQGLTVVLVSHNPQDALRIAARTAFLSEGRILAQGPTENLLSGTEPAALRMFLGTSQSGSGDG</sequence>
<dbReference type="Proteomes" id="UP000761264">
    <property type="component" value="Unassembled WGS sequence"/>
</dbReference>
<evidence type="ECO:0000256" key="4">
    <source>
        <dbReference type="ARBA" id="ARBA00022741"/>
    </source>
</evidence>
<dbReference type="GO" id="GO:0016020">
    <property type="term" value="C:membrane"/>
    <property type="evidence" value="ECO:0007669"/>
    <property type="project" value="InterPro"/>
</dbReference>
<keyword evidence="10" id="KW-1185">Reference proteome</keyword>
<dbReference type="NCBIfam" id="NF008039">
    <property type="entry name" value="PRK10771.1"/>
    <property type="match status" value="1"/>
</dbReference>
<dbReference type="PANTHER" id="PTHR42781:SF1">
    <property type="entry name" value="THIAMINE IMPORT ATP-BINDING PROTEIN THIQ"/>
    <property type="match status" value="1"/>
</dbReference>
<dbReference type="EMBL" id="JAAQPH010000001">
    <property type="protein sequence ID" value="NIA67160.1"/>
    <property type="molecule type" value="Genomic_DNA"/>
</dbReference>
<dbReference type="InterPro" id="IPR003439">
    <property type="entry name" value="ABC_transporter-like_ATP-bd"/>
</dbReference>
<dbReference type="InterPro" id="IPR027417">
    <property type="entry name" value="P-loop_NTPase"/>
</dbReference>